<evidence type="ECO:0000313" key="2">
    <source>
        <dbReference type="Proteomes" id="UP000001444"/>
    </source>
</evidence>
<proteinExistence type="predicted"/>
<evidence type="ECO:0000313" key="1">
    <source>
        <dbReference type="EMBL" id="CBG71822.1"/>
    </source>
</evidence>
<dbReference type="Proteomes" id="UP000001444">
    <property type="component" value="Chromosome"/>
</dbReference>
<protein>
    <submittedName>
        <fullName evidence="1">Uncharacterized protein</fullName>
    </submittedName>
</protein>
<dbReference type="KEGG" id="scb:SCAB_47681"/>
<dbReference type="EMBL" id="FN554889">
    <property type="protein sequence ID" value="CBG71822.1"/>
    <property type="molecule type" value="Genomic_DNA"/>
</dbReference>
<gene>
    <name evidence="1" type="ordered locus">SCAB_47681</name>
</gene>
<reference evidence="1 2" key="1">
    <citation type="journal article" date="2010" name="Mol. Plant Microbe Interact.">
        <title>Streptomyces scabies 87-22 contains a coronafacic acid-like biosynthetic cluster that contributes to plant-microbe interactions.</title>
        <authorList>
            <person name="Bignell D.R."/>
            <person name="Seipke R.F."/>
            <person name="Huguet-Tapia J.C."/>
            <person name="Chambers A.H."/>
            <person name="Parry R.J."/>
            <person name="Loria R."/>
        </authorList>
    </citation>
    <scope>NUCLEOTIDE SEQUENCE [LARGE SCALE GENOMIC DNA]</scope>
    <source>
        <strain evidence="1 2">87.22</strain>
    </source>
</reference>
<organism evidence="1 2">
    <name type="scientific">Streptomyces scabiei (strain 87.22)</name>
    <dbReference type="NCBI Taxonomy" id="680198"/>
    <lineage>
        <taxon>Bacteria</taxon>
        <taxon>Bacillati</taxon>
        <taxon>Actinomycetota</taxon>
        <taxon>Actinomycetes</taxon>
        <taxon>Kitasatosporales</taxon>
        <taxon>Streptomycetaceae</taxon>
        <taxon>Streptomyces</taxon>
    </lineage>
</organism>
<accession>C9ZDP8</accession>
<sequence>MARRGRECSHAWMGLVRHIALPEEQWSHWELSHEQEERVITTLFALLDGFLSEREEETRSL</sequence>
<keyword evidence="2" id="KW-1185">Reference proteome</keyword>
<dbReference type="HOGENOM" id="CLU_2920994_0_0_11"/>
<name>C9ZDP8_STRSW</name>
<dbReference type="AlphaFoldDB" id="C9ZDP8"/>